<comment type="caution">
    <text evidence="2">The sequence shown here is derived from an EMBL/GenBank/DDBJ whole genome shotgun (WGS) entry which is preliminary data.</text>
</comment>
<proteinExistence type="predicted"/>
<feature type="region of interest" description="Disordered" evidence="1">
    <location>
        <begin position="638"/>
        <end position="660"/>
    </location>
</feature>
<feature type="region of interest" description="Disordered" evidence="1">
    <location>
        <begin position="338"/>
        <end position="366"/>
    </location>
</feature>
<reference evidence="2 3" key="1">
    <citation type="journal article" date="2017" name="Gigascience">
        <title>Genome sequence of the small brown planthopper, Laodelphax striatellus.</title>
        <authorList>
            <person name="Zhu J."/>
            <person name="Jiang F."/>
            <person name="Wang X."/>
            <person name="Yang P."/>
            <person name="Bao Y."/>
            <person name="Zhao W."/>
            <person name="Wang W."/>
            <person name="Lu H."/>
            <person name="Wang Q."/>
            <person name="Cui N."/>
            <person name="Li J."/>
            <person name="Chen X."/>
            <person name="Luo L."/>
            <person name="Yu J."/>
            <person name="Kang L."/>
            <person name="Cui F."/>
        </authorList>
    </citation>
    <scope>NUCLEOTIDE SEQUENCE [LARGE SCALE GENOMIC DNA]</scope>
    <source>
        <strain evidence="2">Lst14</strain>
    </source>
</reference>
<dbReference type="Proteomes" id="UP000291343">
    <property type="component" value="Unassembled WGS sequence"/>
</dbReference>
<evidence type="ECO:0000256" key="1">
    <source>
        <dbReference type="SAM" id="MobiDB-lite"/>
    </source>
</evidence>
<accession>A0A482X0C9</accession>
<dbReference type="AlphaFoldDB" id="A0A482X0C9"/>
<evidence type="ECO:0000313" key="2">
    <source>
        <dbReference type="EMBL" id="RZF39173.1"/>
    </source>
</evidence>
<organism evidence="2 3">
    <name type="scientific">Laodelphax striatellus</name>
    <name type="common">Small brown planthopper</name>
    <name type="synonym">Delphax striatella</name>
    <dbReference type="NCBI Taxonomy" id="195883"/>
    <lineage>
        <taxon>Eukaryota</taxon>
        <taxon>Metazoa</taxon>
        <taxon>Ecdysozoa</taxon>
        <taxon>Arthropoda</taxon>
        <taxon>Hexapoda</taxon>
        <taxon>Insecta</taxon>
        <taxon>Pterygota</taxon>
        <taxon>Neoptera</taxon>
        <taxon>Paraneoptera</taxon>
        <taxon>Hemiptera</taxon>
        <taxon>Auchenorrhyncha</taxon>
        <taxon>Fulgoroidea</taxon>
        <taxon>Delphacidae</taxon>
        <taxon>Criomorphinae</taxon>
        <taxon>Laodelphax</taxon>
    </lineage>
</organism>
<protein>
    <submittedName>
        <fullName evidence="2">Uncharacterized protein</fullName>
    </submittedName>
</protein>
<feature type="region of interest" description="Disordered" evidence="1">
    <location>
        <begin position="262"/>
        <end position="283"/>
    </location>
</feature>
<feature type="compositionally biased region" description="Basic and acidic residues" evidence="1">
    <location>
        <begin position="608"/>
        <end position="617"/>
    </location>
</feature>
<feature type="compositionally biased region" description="Low complexity" evidence="1">
    <location>
        <begin position="270"/>
        <end position="283"/>
    </location>
</feature>
<evidence type="ECO:0000313" key="3">
    <source>
        <dbReference type="Proteomes" id="UP000291343"/>
    </source>
</evidence>
<gene>
    <name evidence="2" type="ORF">LSTR_LSTR005801</name>
</gene>
<dbReference type="EMBL" id="QKKF02020490">
    <property type="protein sequence ID" value="RZF39173.1"/>
    <property type="molecule type" value="Genomic_DNA"/>
</dbReference>
<feature type="region of interest" description="Disordered" evidence="1">
    <location>
        <begin position="603"/>
        <end position="622"/>
    </location>
</feature>
<feature type="compositionally biased region" description="Basic and acidic residues" evidence="1">
    <location>
        <begin position="648"/>
        <end position="660"/>
    </location>
</feature>
<dbReference type="InParanoid" id="A0A482X0C9"/>
<sequence length="660" mass="74034">MNKEAQYDKMFTNNTMPHTSFHLSIPEAMEQLQNKITMTSNFENQEFKVILELNKDRDGAPSSPKSSNGLDCRVKSSINSGVSRGFEQKISKAVNTEPTIENVEMPTGRSKVFNDGKLKESQGVAGVVDQEVSQIVFQQPVDWETKSHDLAELRQRVEGLESTLSSTVGVVLEKLSPKGPSTSEKHVGISCKMDQIRSSECQTDFEFMKPTKNIHQSKENQVVQKTTLADEINKILHINRGGAENNYYKQSVDSSTTNQRFLQRKYRTQSSSSQSSSLVSIPRLSASEEKSLSELSEGEVALEAAICSCSFGEIKMSGCLRCGPYGVKKLTMKRSYPNVQKSDGEMSVKNVQRSSSDHSGSQSVDSCTNIRLDMKRESRTVLKFKSKSLSQTRVTASKSFTNVVENIMDELKKEKMEARMKFKRSQENFDAQFLKHSECLRRSDSEISLRMASSVLNLATMSSSKNYSSKNIPTQSFYNTVSGGSNKIFDNPQLLPMKPESSSMEIVSDESVDSEVAIEKLQELDSCSLFRLIRKRKDRQLHAKHDQKQDKSDEKLVEKDDRIKSKFDSDRFTGKSGTVPDLKEIGPATGEQTIEEALKTFFSSTVSSEHEPGRTQDDFCEGESSLIRTRKDLLDTDSCNSTILTNTSEDRDRSEGQIEY</sequence>
<feature type="compositionally biased region" description="Polar residues" evidence="1">
    <location>
        <begin position="638"/>
        <end position="647"/>
    </location>
</feature>
<keyword evidence="3" id="KW-1185">Reference proteome</keyword>
<feature type="region of interest" description="Disordered" evidence="1">
    <location>
        <begin position="540"/>
        <end position="559"/>
    </location>
</feature>
<feature type="compositionally biased region" description="Low complexity" evidence="1">
    <location>
        <begin position="351"/>
        <end position="366"/>
    </location>
</feature>
<name>A0A482X0C9_LAOST</name>